<dbReference type="FunCoup" id="A0A6I8W261">
    <property type="interactions" value="74"/>
</dbReference>
<dbReference type="RefSeq" id="XP_033237393.1">
    <property type="nucleotide sequence ID" value="XM_033381502.1"/>
</dbReference>
<gene>
    <name evidence="3" type="primary">Grl62a</name>
</gene>
<dbReference type="Proteomes" id="UP000001819">
    <property type="component" value="Chromosome X"/>
</dbReference>
<reference evidence="3" key="1">
    <citation type="submission" date="2025-08" db="UniProtKB">
        <authorList>
            <consortium name="RefSeq"/>
        </authorList>
    </citation>
    <scope>IDENTIFICATION</scope>
    <source>
        <strain evidence="3">MV-25-SWS-2005</strain>
        <tissue evidence="3">Whole body</tissue>
    </source>
</reference>
<dbReference type="InParanoid" id="A0A6I8W261"/>
<feature type="transmembrane region" description="Helical" evidence="1">
    <location>
        <begin position="242"/>
        <end position="267"/>
    </location>
</feature>
<feature type="transmembrane region" description="Helical" evidence="1">
    <location>
        <begin position="183"/>
        <end position="208"/>
    </location>
</feature>
<evidence type="ECO:0000256" key="1">
    <source>
        <dbReference type="SAM" id="Phobius"/>
    </source>
</evidence>
<feature type="transmembrane region" description="Helical" evidence="1">
    <location>
        <begin position="133"/>
        <end position="157"/>
    </location>
</feature>
<evidence type="ECO:0000313" key="3">
    <source>
        <dbReference type="RefSeq" id="XP_033237393.1"/>
    </source>
</evidence>
<organism evidence="2 3">
    <name type="scientific">Drosophila pseudoobscura pseudoobscura</name>
    <name type="common">Fruit fly</name>
    <dbReference type="NCBI Taxonomy" id="46245"/>
    <lineage>
        <taxon>Eukaryota</taxon>
        <taxon>Metazoa</taxon>
        <taxon>Ecdysozoa</taxon>
        <taxon>Arthropoda</taxon>
        <taxon>Hexapoda</taxon>
        <taxon>Insecta</taxon>
        <taxon>Pterygota</taxon>
        <taxon>Neoptera</taxon>
        <taxon>Endopterygota</taxon>
        <taxon>Diptera</taxon>
        <taxon>Brachycera</taxon>
        <taxon>Muscomorpha</taxon>
        <taxon>Ephydroidea</taxon>
        <taxon>Drosophilidae</taxon>
        <taxon>Drosophila</taxon>
        <taxon>Sophophora</taxon>
    </lineage>
</organism>
<sequence length="459" mass="54179">MSRIQWLWKALKVFRFLFHSLGFLQLRFSRSRRLYTHRYNCCRYIPCLFVACILLLHQMARQRLEMENALMNSLETDSRPPTDGFSVRCEYLQSLMYLAAMIWSLIRHKSLWQLVNQSQMAYKQLKTLLGRHLILECSWQALVYGGALLLLLFLMGYKTFWLDFPLIEHPQRRVLTASDMHNIANYLMGVPQLVFVLLIALHILYHLLHAGWLQSLQNLRLDRNLKCFQLLLRMLYPLQRRLNLLAGLYFRVTYDCFVCLIAIRIVAFARLLRFDATQVLQQQKSRDDLEDEAAWNGKNLRDLTAPEQLLRESMYLLAWHLALWLLLLAAAHLQQSEYQSLIGHCWQESRIPPFKGRKVPFGEDILDIMASIVPLFIPLKTIVFLLQFQSQICAFDHQRVSICFLSRRIGKRTCFVTLNTALGQWKLRLNLVIGLAVVYFVQQSEIKQLQSYLWQREHE</sequence>
<keyword evidence="1" id="KW-1133">Transmembrane helix</keyword>
<evidence type="ECO:0000313" key="2">
    <source>
        <dbReference type="Proteomes" id="UP000001819"/>
    </source>
</evidence>
<dbReference type="KEGG" id="dpo:6900854"/>
<protein>
    <submittedName>
        <fullName evidence="3">Uncharacterized protein Grl62a</fullName>
    </submittedName>
</protein>
<accession>A0A6I8W261</accession>
<proteinExistence type="predicted"/>
<name>A0A6I8W261_DROPS</name>
<keyword evidence="2" id="KW-1185">Reference proteome</keyword>
<feature type="transmembrane region" description="Helical" evidence="1">
    <location>
        <begin position="314"/>
        <end position="333"/>
    </location>
</feature>
<keyword evidence="1" id="KW-0472">Membrane</keyword>
<feature type="transmembrane region" description="Helical" evidence="1">
    <location>
        <begin position="365"/>
        <end position="388"/>
    </location>
</feature>
<dbReference type="AlphaFoldDB" id="A0A6I8W261"/>
<keyword evidence="1" id="KW-0812">Transmembrane</keyword>
<feature type="transmembrane region" description="Helical" evidence="1">
    <location>
        <begin position="41"/>
        <end position="60"/>
    </location>
</feature>